<evidence type="ECO:0000259" key="1">
    <source>
        <dbReference type="PROSITE" id="PS50003"/>
    </source>
</evidence>
<dbReference type="EMBL" id="JH767233">
    <property type="protein sequence ID" value="EQC26372.1"/>
    <property type="molecule type" value="Genomic_DNA"/>
</dbReference>
<dbReference type="InterPro" id="IPR011993">
    <property type="entry name" value="PH-like_dom_sf"/>
</dbReference>
<dbReference type="InterPro" id="IPR001849">
    <property type="entry name" value="PH_domain"/>
</dbReference>
<dbReference type="VEuPathDB" id="FungiDB:SDRG_15783"/>
<dbReference type="eggNOG" id="ENOG502S0YD">
    <property type="taxonomic scope" value="Eukaryota"/>
</dbReference>
<feature type="domain" description="PH" evidence="1">
    <location>
        <begin position="10"/>
        <end position="118"/>
    </location>
</feature>
<proteinExistence type="predicted"/>
<dbReference type="OrthoDB" id="73676at2759"/>
<dbReference type="PROSITE" id="PS50003">
    <property type="entry name" value="PH_DOMAIN"/>
    <property type="match status" value="1"/>
</dbReference>
<evidence type="ECO:0000313" key="2">
    <source>
        <dbReference type="EMBL" id="EQC26372.1"/>
    </source>
</evidence>
<organism evidence="2 3">
    <name type="scientific">Saprolegnia diclina (strain VS20)</name>
    <dbReference type="NCBI Taxonomy" id="1156394"/>
    <lineage>
        <taxon>Eukaryota</taxon>
        <taxon>Sar</taxon>
        <taxon>Stramenopiles</taxon>
        <taxon>Oomycota</taxon>
        <taxon>Saprolegniomycetes</taxon>
        <taxon>Saprolegniales</taxon>
        <taxon>Saprolegniaceae</taxon>
        <taxon>Saprolegnia</taxon>
    </lineage>
</organism>
<dbReference type="SUPFAM" id="SSF50729">
    <property type="entry name" value="PH domain-like"/>
    <property type="match status" value="1"/>
</dbReference>
<dbReference type="AlphaFoldDB" id="T0RA21"/>
<name>T0RA21_SAPDV</name>
<dbReference type="InterPro" id="IPR051707">
    <property type="entry name" value="PI-Interact_SigTrans_Reg"/>
</dbReference>
<accession>T0RA21</accession>
<dbReference type="Proteomes" id="UP000030762">
    <property type="component" value="Unassembled WGS sequence"/>
</dbReference>
<sequence length="146" mass="16739">MNNQPLPTLEFVKTGFLFKRGAGGLFGRKNWKPRYFELTDSTLRYYSYQKGKKKGEVRLDGIGRDAIEVMPADSKKTGTSKSTIWRIAVQTPKRRLLLAASTEYEMNEWIYALSRVVKGGLKHRHSDMTNYNPSKRTDIAARAESF</sequence>
<dbReference type="GeneID" id="19956510"/>
<evidence type="ECO:0000313" key="3">
    <source>
        <dbReference type="Proteomes" id="UP000030762"/>
    </source>
</evidence>
<dbReference type="PANTHER" id="PTHR14336">
    <property type="entry name" value="TANDEM PH DOMAIN CONTAINING PROTEIN"/>
    <property type="match status" value="1"/>
</dbReference>
<dbReference type="RefSeq" id="XP_008620187.1">
    <property type="nucleotide sequence ID" value="XM_008621965.1"/>
</dbReference>
<gene>
    <name evidence="2" type="ORF">SDRG_15783</name>
</gene>
<keyword evidence="3" id="KW-1185">Reference proteome</keyword>
<dbReference type="OMA" id="AIEVMPA"/>
<dbReference type="InParanoid" id="T0RA21"/>
<dbReference type="Pfam" id="PF00169">
    <property type="entry name" value="PH"/>
    <property type="match status" value="1"/>
</dbReference>
<reference evidence="2 3" key="1">
    <citation type="submission" date="2012-04" db="EMBL/GenBank/DDBJ databases">
        <title>The Genome Sequence of Saprolegnia declina VS20.</title>
        <authorList>
            <consortium name="The Broad Institute Genome Sequencing Platform"/>
            <person name="Russ C."/>
            <person name="Nusbaum C."/>
            <person name="Tyler B."/>
            <person name="van West P."/>
            <person name="Dieguez-Uribeondo J."/>
            <person name="de Bruijn I."/>
            <person name="Tripathy S."/>
            <person name="Jiang R."/>
            <person name="Young S.K."/>
            <person name="Zeng Q."/>
            <person name="Gargeya S."/>
            <person name="Fitzgerald M."/>
            <person name="Haas B."/>
            <person name="Abouelleil A."/>
            <person name="Alvarado L."/>
            <person name="Arachchi H.M."/>
            <person name="Berlin A."/>
            <person name="Chapman S.B."/>
            <person name="Goldberg J."/>
            <person name="Griggs A."/>
            <person name="Gujja S."/>
            <person name="Hansen M."/>
            <person name="Howarth C."/>
            <person name="Imamovic A."/>
            <person name="Larimer J."/>
            <person name="McCowen C."/>
            <person name="Montmayeur A."/>
            <person name="Murphy C."/>
            <person name="Neiman D."/>
            <person name="Pearson M."/>
            <person name="Priest M."/>
            <person name="Roberts A."/>
            <person name="Saif S."/>
            <person name="Shea T."/>
            <person name="Sisk P."/>
            <person name="Sykes S."/>
            <person name="Wortman J."/>
            <person name="Nusbaum C."/>
            <person name="Birren B."/>
        </authorList>
    </citation>
    <scope>NUCLEOTIDE SEQUENCE [LARGE SCALE GENOMIC DNA]</scope>
    <source>
        <strain evidence="2 3">VS20</strain>
    </source>
</reference>
<dbReference type="Gene3D" id="2.30.29.30">
    <property type="entry name" value="Pleckstrin-homology domain (PH domain)/Phosphotyrosine-binding domain (PTB)"/>
    <property type="match status" value="1"/>
</dbReference>
<protein>
    <recommendedName>
        <fullName evidence="1">PH domain-containing protein</fullName>
    </recommendedName>
</protein>
<dbReference type="SMART" id="SM00233">
    <property type="entry name" value="PH"/>
    <property type="match status" value="1"/>
</dbReference>